<dbReference type="RefSeq" id="XP_050506662.1">
    <property type="nucleotide sequence ID" value="XM_050650705.1"/>
</dbReference>
<evidence type="ECO:0000256" key="1">
    <source>
        <dbReference type="SAM" id="SignalP"/>
    </source>
</evidence>
<feature type="signal peptide" evidence="1">
    <location>
        <begin position="1"/>
        <end position="15"/>
    </location>
</feature>
<proteinExistence type="predicted"/>
<keyword evidence="3" id="KW-1185">Reference proteome</keyword>
<accession>A0ABM5K8Z3</accession>
<organism evidence="2 3">
    <name type="scientific">Diabrotica virgifera virgifera</name>
    <name type="common">western corn rootworm</name>
    <dbReference type="NCBI Taxonomy" id="50390"/>
    <lineage>
        <taxon>Eukaryota</taxon>
        <taxon>Metazoa</taxon>
        <taxon>Ecdysozoa</taxon>
        <taxon>Arthropoda</taxon>
        <taxon>Hexapoda</taxon>
        <taxon>Insecta</taxon>
        <taxon>Pterygota</taxon>
        <taxon>Neoptera</taxon>
        <taxon>Endopterygota</taxon>
        <taxon>Coleoptera</taxon>
        <taxon>Polyphaga</taxon>
        <taxon>Cucujiformia</taxon>
        <taxon>Chrysomeloidea</taxon>
        <taxon>Chrysomelidae</taxon>
        <taxon>Galerucinae</taxon>
        <taxon>Diabroticina</taxon>
        <taxon>Diabroticites</taxon>
        <taxon>Diabrotica</taxon>
    </lineage>
</organism>
<dbReference type="Proteomes" id="UP001652700">
    <property type="component" value="Unplaced"/>
</dbReference>
<reference evidence="2" key="1">
    <citation type="submission" date="2025-05" db="UniProtKB">
        <authorList>
            <consortium name="EnsemblMetazoa"/>
        </authorList>
    </citation>
    <scope>IDENTIFICATION</scope>
</reference>
<keyword evidence="1" id="KW-0732">Signal</keyword>
<protein>
    <submittedName>
        <fullName evidence="2">Uncharacterized protein</fullName>
    </submittedName>
</protein>
<name>A0ABM5K8Z3_DIAVI</name>
<evidence type="ECO:0000313" key="2">
    <source>
        <dbReference type="EnsemblMetazoa" id="XP_050506662.1"/>
    </source>
</evidence>
<evidence type="ECO:0000313" key="3">
    <source>
        <dbReference type="Proteomes" id="UP001652700"/>
    </source>
</evidence>
<dbReference type="GeneID" id="126884637"/>
<sequence>MKFIFLLFLVAAVYAGLQKDILAKRLPIDPLAKYEIGPVTSLLDCDLPPEFCHNKEPLDNYECWRWGQADLILKYCIRDACHGNCHRTKNNFGSFEDCISNAGRVCPTL</sequence>
<feature type="chain" id="PRO_5045824256" evidence="1">
    <location>
        <begin position="16"/>
        <end position="109"/>
    </location>
</feature>
<dbReference type="EnsemblMetazoa" id="XM_050650705.1">
    <property type="protein sequence ID" value="XP_050506662.1"/>
    <property type="gene ID" value="LOC126884637"/>
</dbReference>